<dbReference type="InParanoid" id="A0A6P3ZPH3"/>
<dbReference type="FunCoup" id="A0A6P3ZPH3">
    <property type="interactions" value="587"/>
</dbReference>
<sequence>MLYYHPNKKFLSWLSRILKVGIPMKETLRYLAGIAGPSGYGSKSTAEQVTEDCSSSLPNHLTAIITGGTSGIGVETARVLAKRGVRIVIPARDLKKGAEVKEEIERENPKAEVIVLEIDLSSFASVQRFCSQFLSLGLPLNILINNAGIFSQNLEYSEDKIEMTFATNYLGHYLLTEMLLEKMVETAAQTGIQGRIINVSSVIHSWVKRDSFCFNEMLNPKNYNGTRAYAQSKLANILHVKEMARQLKARNARVTVNAVHPGIVKTGIIRAHKGFITDSVFFLASKLLKTTSQGASTTCYVALSPEIEGVSGKYFADCNETNCSTLANDESEAQKLWKQTRGLICRRQCHPAAEKKLCIPLL</sequence>
<name>A0A6P3ZPH3_ZIZJJ</name>
<dbReference type="Pfam" id="PF00106">
    <property type="entry name" value="adh_short"/>
    <property type="match status" value="1"/>
</dbReference>
<dbReference type="Proteomes" id="UP001652623">
    <property type="component" value="Chromosome 2"/>
</dbReference>
<evidence type="ECO:0000313" key="4">
    <source>
        <dbReference type="Proteomes" id="UP001652623"/>
    </source>
</evidence>
<dbReference type="SUPFAM" id="SSF51735">
    <property type="entry name" value="NAD(P)-binding Rossmann-fold domains"/>
    <property type="match status" value="1"/>
</dbReference>
<dbReference type="PRINTS" id="PR00080">
    <property type="entry name" value="SDRFAMILY"/>
</dbReference>
<comment type="similarity">
    <text evidence="1 3">Belongs to the short-chain dehydrogenases/reductases (SDR) family.</text>
</comment>
<evidence type="ECO:0000256" key="3">
    <source>
        <dbReference type="RuleBase" id="RU000363"/>
    </source>
</evidence>
<dbReference type="GO" id="GO:0016491">
    <property type="term" value="F:oxidoreductase activity"/>
    <property type="evidence" value="ECO:0007669"/>
    <property type="project" value="UniProtKB-KW"/>
</dbReference>
<reference evidence="4" key="1">
    <citation type="submission" date="2025-05" db="UniProtKB">
        <authorList>
            <consortium name="RefSeq"/>
        </authorList>
    </citation>
    <scope>NUCLEOTIDE SEQUENCE [LARGE SCALE GENOMIC DNA]</scope>
</reference>
<dbReference type="PANTHER" id="PTHR24320">
    <property type="entry name" value="RETINOL DEHYDROGENASE"/>
    <property type="match status" value="1"/>
</dbReference>
<dbReference type="KEGG" id="zju:107418424"/>
<dbReference type="PANTHER" id="PTHR24320:SF198">
    <property type="entry name" value="NAD(P)-BINDING ROSSMANN-FOLD SUPERFAMILY PROTEIN"/>
    <property type="match status" value="1"/>
</dbReference>
<evidence type="ECO:0000256" key="2">
    <source>
        <dbReference type="ARBA" id="ARBA00023002"/>
    </source>
</evidence>
<evidence type="ECO:0000313" key="5">
    <source>
        <dbReference type="RefSeq" id="XP_015882609.1"/>
    </source>
</evidence>
<dbReference type="InterPro" id="IPR036291">
    <property type="entry name" value="NAD(P)-bd_dom_sf"/>
</dbReference>
<keyword evidence="2" id="KW-0560">Oxidoreductase</keyword>
<accession>A0A6P3ZPH3</accession>
<dbReference type="PRINTS" id="PR00081">
    <property type="entry name" value="GDHRDH"/>
</dbReference>
<organism evidence="4 5">
    <name type="scientific">Ziziphus jujuba</name>
    <name type="common">Chinese jujube</name>
    <name type="synonym">Ziziphus sativa</name>
    <dbReference type="NCBI Taxonomy" id="326968"/>
    <lineage>
        <taxon>Eukaryota</taxon>
        <taxon>Viridiplantae</taxon>
        <taxon>Streptophyta</taxon>
        <taxon>Embryophyta</taxon>
        <taxon>Tracheophyta</taxon>
        <taxon>Spermatophyta</taxon>
        <taxon>Magnoliopsida</taxon>
        <taxon>eudicotyledons</taxon>
        <taxon>Gunneridae</taxon>
        <taxon>Pentapetalae</taxon>
        <taxon>rosids</taxon>
        <taxon>fabids</taxon>
        <taxon>Rosales</taxon>
        <taxon>Rhamnaceae</taxon>
        <taxon>Paliureae</taxon>
        <taxon>Ziziphus</taxon>
    </lineage>
</organism>
<dbReference type="CDD" id="cd05327">
    <property type="entry name" value="retinol-DH_like_SDR_c_like"/>
    <property type="match status" value="1"/>
</dbReference>
<keyword evidence="4" id="KW-1185">Reference proteome</keyword>
<gene>
    <name evidence="5" type="primary">LOC107418424</name>
</gene>
<dbReference type="InterPro" id="IPR002347">
    <property type="entry name" value="SDR_fam"/>
</dbReference>
<dbReference type="Gene3D" id="3.40.50.720">
    <property type="entry name" value="NAD(P)-binding Rossmann-like Domain"/>
    <property type="match status" value="1"/>
</dbReference>
<dbReference type="RefSeq" id="XP_015882609.1">
    <property type="nucleotide sequence ID" value="XM_016027123.4"/>
</dbReference>
<dbReference type="GeneID" id="107418424"/>
<protein>
    <submittedName>
        <fullName evidence="5">Short-chain dehydrogenase TIC 32 B, chloroplastic</fullName>
    </submittedName>
</protein>
<proteinExistence type="inferred from homology"/>
<reference evidence="5" key="2">
    <citation type="submission" date="2025-08" db="UniProtKB">
        <authorList>
            <consortium name="RefSeq"/>
        </authorList>
    </citation>
    <scope>IDENTIFICATION</scope>
    <source>
        <tissue evidence="5">Seedling</tissue>
    </source>
</reference>
<evidence type="ECO:0000256" key="1">
    <source>
        <dbReference type="ARBA" id="ARBA00006484"/>
    </source>
</evidence>
<dbReference type="AlphaFoldDB" id="A0A6P3ZPH3"/>